<feature type="domain" description="Oxidoreductase molybdopterin-binding" evidence="1">
    <location>
        <begin position="97"/>
        <end position="235"/>
    </location>
</feature>
<dbReference type="EMBL" id="JBHRTL010000001">
    <property type="protein sequence ID" value="MFC3153692.1"/>
    <property type="molecule type" value="Genomic_DNA"/>
</dbReference>
<proteinExistence type="predicted"/>
<dbReference type="PROSITE" id="PS51257">
    <property type="entry name" value="PROKAR_LIPOPROTEIN"/>
    <property type="match status" value="1"/>
</dbReference>
<sequence>MSDFKKDQKTRRTALKSLLAIGSVSVLSGCDRLSRSSWFKGVLGSAETLSSRAQHALTSRQSMAREFPPEAISPQFRANGNTNPDTPAYRRLLADNFSSYLLQVGGQVQNPMNLSLTDIKALPSRTQITRHDCVEGWSTIGQWTGAQLSALLAQVQPQPQVRYVVFHCADRWGSSQDPYYESIDMEDALHPQTLLAYELNGEPLPVDNGAPLRLRVERQLGYKMAKYVMAIELVESFADIGSGNGGFWEDRGYAWYAGI</sequence>
<evidence type="ECO:0000313" key="3">
    <source>
        <dbReference type="Proteomes" id="UP001595548"/>
    </source>
</evidence>
<protein>
    <submittedName>
        <fullName evidence="2">Molybdopterin-binding protein</fullName>
    </submittedName>
</protein>
<keyword evidence="3" id="KW-1185">Reference proteome</keyword>
<reference evidence="3" key="1">
    <citation type="journal article" date="2019" name="Int. J. Syst. Evol. Microbiol.">
        <title>The Global Catalogue of Microorganisms (GCM) 10K type strain sequencing project: providing services to taxonomists for standard genome sequencing and annotation.</title>
        <authorList>
            <consortium name="The Broad Institute Genomics Platform"/>
            <consortium name="The Broad Institute Genome Sequencing Center for Infectious Disease"/>
            <person name="Wu L."/>
            <person name="Ma J."/>
        </authorList>
    </citation>
    <scope>NUCLEOTIDE SEQUENCE [LARGE SCALE GENOMIC DNA]</scope>
    <source>
        <strain evidence="3">KCTC 52141</strain>
    </source>
</reference>
<dbReference type="InterPro" id="IPR036374">
    <property type="entry name" value="OxRdtase_Mopterin-bd_sf"/>
</dbReference>
<gene>
    <name evidence="2" type="ORF">ACFOEB_00625</name>
</gene>
<comment type="caution">
    <text evidence="2">The sequence shown here is derived from an EMBL/GenBank/DDBJ whole genome shotgun (WGS) entry which is preliminary data.</text>
</comment>
<evidence type="ECO:0000259" key="1">
    <source>
        <dbReference type="Pfam" id="PF00174"/>
    </source>
</evidence>
<dbReference type="CDD" id="cd02108">
    <property type="entry name" value="bact_SO_family_Moco"/>
    <property type="match status" value="1"/>
</dbReference>
<dbReference type="InterPro" id="IPR000572">
    <property type="entry name" value="OxRdtase_Mopterin-bd_dom"/>
</dbReference>
<dbReference type="SUPFAM" id="SSF56524">
    <property type="entry name" value="Oxidoreductase molybdopterin-binding domain"/>
    <property type="match status" value="1"/>
</dbReference>
<dbReference type="Proteomes" id="UP001595548">
    <property type="component" value="Unassembled WGS sequence"/>
</dbReference>
<dbReference type="PANTHER" id="PTHR43032">
    <property type="entry name" value="PROTEIN-METHIONINE-SULFOXIDE REDUCTASE"/>
    <property type="match status" value="1"/>
</dbReference>
<name>A0ABV7HJ91_9GAMM</name>
<dbReference type="Gene3D" id="3.90.420.10">
    <property type="entry name" value="Oxidoreductase, molybdopterin-binding domain"/>
    <property type="match status" value="1"/>
</dbReference>
<dbReference type="RefSeq" id="WP_382413580.1">
    <property type="nucleotide sequence ID" value="NZ_AP031500.1"/>
</dbReference>
<dbReference type="Pfam" id="PF00174">
    <property type="entry name" value="Oxidored_molyb"/>
    <property type="match status" value="1"/>
</dbReference>
<accession>A0ABV7HJ91</accession>
<dbReference type="PANTHER" id="PTHR43032:SF2">
    <property type="entry name" value="BLL0505 PROTEIN"/>
    <property type="match status" value="1"/>
</dbReference>
<organism evidence="2 3">
    <name type="scientific">Gilvimarinus japonicus</name>
    <dbReference type="NCBI Taxonomy" id="1796469"/>
    <lineage>
        <taxon>Bacteria</taxon>
        <taxon>Pseudomonadati</taxon>
        <taxon>Pseudomonadota</taxon>
        <taxon>Gammaproteobacteria</taxon>
        <taxon>Cellvibrionales</taxon>
        <taxon>Cellvibrionaceae</taxon>
        <taxon>Gilvimarinus</taxon>
    </lineage>
</organism>
<evidence type="ECO:0000313" key="2">
    <source>
        <dbReference type="EMBL" id="MFC3153692.1"/>
    </source>
</evidence>